<proteinExistence type="predicted"/>
<dbReference type="Pfam" id="PF23245">
    <property type="entry name" value="RRM_PARP14_2"/>
    <property type="match status" value="1"/>
</dbReference>
<feature type="non-terminal residue" evidence="2">
    <location>
        <position position="1"/>
    </location>
</feature>
<name>A0A7K5B2I6_9FURN</name>
<evidence type="ECO:0000259" key="1">
    <source>
        <dbReference type="Pfam" id="PF23245"/>
    </source>
</evidence>
<dbReference type="Gene3D" id="3.30.70.330">
    <property type="match status" value="1"/>
</dbReference>
<comment type="caution">
    <text evidence="2">The sequence shown here is derived from an EMBL/GenBank/DDBJ whole genome shotgun (WGS) entry which is preliminary data.</text>
</comment>
<evidence type="ECO:0000313" key="2">
    <source>
        <dbReference type="EMBL" id="NWR90271.1"/>
    </source>
</evidence>
<dbReference type="AlphaFoldDB" id="A0A7K5B2I6"/>
<feature type="non-terminal residue" evidence="2">
    <location>
        <position position="141"/>
    </location>
</feature>
<sequence length="141" mass="15428">EGALSSNAVVLENVKETVKECILVLLVENISGLSEDDGDFSVEMIPELHAAVVTFTGNTDTGEFAKKLNQNHRARQQNITARCLELTKSIRAENIPPNTPSDYITIYFENKRNGGAQVVDVQQLPDEDAAIITFSDHKGNA</sequence>
<dbReference type="Pfam" id="PF23085">
    <property type="entry name" value="RRM_PARP14_3"/>
    <property type="match status" value="1"/>
</dbReference>
<evidence type="ECO:0000313" key="3">
    <source>
        <dbReference type="Proteomes" id="UP000529852"/>
    </source>
</evidence>
<keyword evidence="3" id="KW-1185">Reference proteome</keyword>
<accession>A0A7K5B2I6</accession>
<organism evidence="2 3">
    <name type="scientific">Furnarius figulus</name>
    <dbReference type="NCBI Taxonomy" id="463165"/>
    <lineage>
        <taxon>Eukaryota</taxon>
        <taxon>Metazoa</taxon>
        <taxon>Chordata</taxon>
        <taxon>Craniata</taxon>
        <taxon>Vertebrata</taxon>
        <taxon>Euteleostomi</taxon>
        <taxon>Archelosauria</taxon>
        <taxon>Archosauria</taxon>
        <taxon>Dinosauria</taxon>
        <taxon>Saurischia</taxon>
        <taxon>Theropoda</taxon>
        <taxon>Coelurosauria</taxon>
        <taxon>Aves</taxon>
        <taxon>Neognathae</taxon>
        <taxon>Neoaves</taxon>
        <taxon>Telluraves</taxon>
        <taxon>Australaves</taxon>
        <taxon>Passeriformes</taxon>
        <taxon>Furnariidae</taxon>
        <taxon>Furnarius</taxon>
    </lineage>
</organism>
<gene>
    <name evidence="2" type="primary">Parp14_3</name>
    <name evidence="2" type="ORF">FURFIG_R02346</name>
</gene>
<protein>
    <submittedName>
        <fullName evidence="2">PAR14 polymerase</fullName>
    </submittedName>
</protein>
<dbReference type="Proteomes" id="UP000529852">
    <property type="component" value="Unassembled WGS sequence"/>
</dbReference>
<dbReference type="InterPro" id="IPR057050">
    <property type="entry name" value="RRM_PARP14_2"/>
</dbReference>
<dbReference type="InterPro" id="IPR012677">
    <property type="entry name" value="Nucleotide-bd_a/b_plait_sf"/>
</dbReference>
<feature type="domain" description="PARP14 second RRM" evidence="1">
    <location>
        <begin position="5"/>
        <end position="85"/>
    </location>
</feature>
<dbReference type="EMBL" id="VYZD01000430">
    <property type="protein sequence ID" value="NWR90271.1"/>
    <property type="molecule type" value="Genomic_DNA"/>
</dbReference>
<reference evidence="2 3" key="1">
    <citation type="submission" date="2019-09" db="EMBL/GenBank/DDBJ databases">
        <title>Bird 10,000 Genomes (B10K) Project - Family phase.</title>
        <authorList>
            <person name="Zhang G."/>
        </authorList>
    </citation>
    <scope>NUCLEOTIDE SEQUENCE [LARGE SCALE GENOMIC DNA]</scope>
    <source>
        <strain evidence="2">B10K-DU-003-06</strain>
    </source>
</reference>